<dbReference type="Pfam" id="PF07730">
    <property type="entry name" value="HisKA_3"/>
    <property type="match status" value="1"/>
</dbReference>
<comment type="catalytic activity">
    <reaction evidence="1">
        <text>ATP + protein L-histidine = ADP + protein N-phospho-L-histidine.</text>
        <dbReference type="EC" id="2.7.13.3"/>
    </reaction>
</comment>
<evidence type="ECO:0000313" key="11">
    <source>
        <dbReference type="EMBL" id="WCE46502.1"/>
    </source>
</evidence>
<keyword evidence="5" id="KW-0547">Nucleotide-binding</keyword>
<dbReference type="InterPro" id="IPR036890">
    <property type="entry name" value="HATPase_C_sf"/>
</dbReference>
<organism evidence="11 12">
    <name type="scientific">Winkia neuii subsp. anitrata</name>
    <dbReference type="NCBI Taxonomy" id="29318"/>
    <lineage>
        <taxon>Bacteria</taxon>
        <taxon>Bacillati</taxon>
        <taxon>Actinomycetota</taxon>
        <taxon>Actinomycetes</taxon>
        <taxon>Actinomycetales</taxon>
        <taxon>Actinomycetaceae</taxon>
        <taxon>Winkia</taxon>
    </lineage>
</organism>
<proteinExistence type="predicted"/>
<keyword evidence="4" id="KW-0808">Transferase</keyword>
<gene>
    <name evidence="11" type="ORF">PIG85_02315</name>
</gene>
<feature type="domain" description="Histidine kinase/HSP90-like ATPase" evidence="9">
    <location>
        <begin position="146"/>
        <end position="223"/>
    </location>
</feature>
<dbReference type="InterPro" id="IPR003594">
    <property type="entry name" value="HATPase_dom"/>
</dbReference>
<feature type="domain" description="Signal transduction histidine kinase subgroup 3 dimerisation and phosphoacceptor" evidence="10">
    <location>
        <begin position="34"/>
        <end position="102"/>
    </location>
</feature>
<dbReference type="InterPro" id="IPR011712">
    <property type="entry name" value="Sig_transdc_His_kin_sub3_dim/P"/>
</dbReference>
<accession>A0AB38XQ73</accession>
<evidence type="ECO:0000259" key="10">
    <source>
        <dbReference type="Pfam" id="PF07730"/>
    </source>
</evidence>
<protein>
    <recommendedName>
        <fullName evidence="2">histidine kinase</fullName>
        <ecNumber evidence="2">2.7.13.3</ecNumber>
    </recommendedName>
</protein>
<name>A0AB38XQ73_9ACTO</name>
<evidence type="ECO:0000256" key="6">
    <source>
        <dbReference type="ARBA" id="ARBA00022777"/>
    </source>
</evidence>
<dbReference type="InterPro" id="IPR050482">
    <property type="entry name" value="Sensor_HK_TwoCompSys"/>
</dbReference>
<keyword evidence="8" id="KW-0902">Two-component regulatory system</keyword>
<sequence length="237" mass="25607">MRLFSRWQERREAAEEVRRLAKSRRAIVDAYEVERRRIERDLHDGAQQYLVAAALTLGEAELDPSLQENPQLADLLAKTHENLDTALAQLRTTVRGIHPQVLEDKGLVAALEDVVRHSAIPITIRCPAPVPPLPEGVLACAYFFTTEAITNATKYAAEAPVNVLITVGEQLRISVQDDGPGGATLLEGHGLAGIQERLAAFGGSLTISSPLGGPTQVIGSIPLLLFAGESAIKLEKQ</sequence>
<evidence type="ECO:0000256" key="4">
    <source>
        <dbReference type="ARBA" id="ARBA00022679"/>
    </source>
</evidence>
<dbReference type="GO" id="GO:0046983">
    <property type="term" value="F:protein dimerization activity"/>
    <property type="evidence" value="ECO:0007669"/>
    <property type="project" value="InterPro"/>
</dbReference>
<dbReference type="Gene3D" id="3.30.565.10">
    <property type="entry name" value="Histidine kinase-like ATPase, C-terminal domain"/>
    <property type="match status" value="1"/>
</dbReference>
<keyword evidence="6 11" id="KW-0418">Kinase</keyword>
<evidence type="ECO:0000256" key="1">
    <source>
        <dbReference type="ARBA" id="ARBA00000085"/>
    </source>
</evidence>
<keyword evidence="7" id="KW-0067">ATP-binding</keyword>
<evidence type="ECO:0000256" key="3">
    <source>
        <dbReference type="ARBA" id="ARBA00022553"/>
    </source>
</evidence>
<dbReference type="AlphaFoldDB" id="A0AB38XQ73"/>
<dbReference type="KEGG" id="wne:PIG85_02315"/>
<dbReference type="GO" id="GO:0016020">
    <property type="term" value="C:membrane"/>
    <property type="evidence" value="ECO:0007669"/>
    <property type="project" value="InterPro"/>
</dbReference>
<dbReference type="Proteomes" id="UP001211044">
    <property type="component" value="Chromosome"/>
</dbReference>
<dbReference type="SUPFAM" id="SSF55874">
    <property type="entry name" value="ATPase domain of HSP90 chaperone/DNA topoisomerase II/histidine kinase"/>
    <property type="match status" value="1"/>
</dbReference>
<dbReference type="Pfam" id="PF02518">
    <property type="entry name" value="HATPase_c"/>
    <property type="match status" value="1"/>
</dbReference>
<dbReference type="EC" id="2.7.13.3" evidence="2"/>
<dbReference type="CDD" id="cd16917">
    <property type="entry name" value="HATPase_UhpB-NarQ-NarX-like"/>
    <property type="match status" value="1"/>
</dbReference>
<dbReference type="GO" id="GO:0005524">
    <property type="term" value="F:ATP binding"/>
    <property type="evidence" value="ECO:0007669"/>
    <property type="project" value="UniProtKB-KW"/>
</dbReference>
<dbReference type="GO" id="GO:0000155">
    <property type="term" value="F:phosphorelay sensor kinase activity"/>
    <property type="evidence" value="ECO:0007669"/>
    <property type="project" value="InterPro"/>
</dbReference>
<reference evidence="11" key="1">
    <citation type="submission" date="2023-01" db="EMBL/GenBank/DDBJ databases">
        <title>Comparative Genomic Analysis of the Clinically-Derived Winkia Strain NY0527 Provides Evidence into the Taxonomic Reassignment of Winkia neuii and Characterizes Their Virulence Traits.</title>
        <authorList>
            <person name="Cai X."/>
            <person name="Peng Y."/>
            <person name="Li M."/>
            <person name="Qiu Y."/>
            <person name="Wang Y."/>
            <person name="Xu L."/>
            <person name="Hou Q."/>
        </authorList>
    </citation>
    <scope>NUCLEOTIDE SEQUENCE</scope>
    <source>
        <strain evidence="11">NY0527</strain>
    </source>
</reference>
<evidence type="ECO:0000256" key="7">
    <source>
        <dbReference type="ARBA" id="ARBA00022840"/>
    </source>
</evidence>
<dbReference type="Gene3D" id="1.20.5.1930">
    <property type="match status" value="1"/>
</dbReference>
<keyword evidence="3" id="KW-0597">Phosphoprotein</keyword>
<evidence type="ECO:0000259" key="9">
    <source>
        <dbReference type="Pfam" id="PF02518"/>
    </source>
</evidence>
<dbReference type="EMBL" id="CP116394">
    <property type="protein sequence ID" value="WCE46502.1"/>
    <property type="molecule type" value="Genomic_DNA"/>
</dbReference>
<evidence type="ECO:0000313" key="12">
    <source>
        <dbReference type="Proteomes" id="UP001211044"/>
    </source>
</evidence>
<dbReference type="PANTHER" id="PTHR24421:SF10">
    <property type="entry name" value="NITRATE_NITRITE SENSOR PROTEIN NARQ"/>
    <property type="match status" value="1"/>
</dbReference>
<dbReference type="PANTHER" id="PTHR24421">
    <property type="entry name" value="NITRATE/NITRITE SENSOR PROTEIN NARX-RELATED"/>
    <property type="match status" value="1"/>
</dbReference>
<evidence type="ECO:0000256" key="2">
    <source>
        <dbReference type="ARBA" id="ARBA00012438"/>
    </source>
</evidence>
<dbReference type="RefSeq" id="WP_004806394.1">
    <property type="nucleotide sequence ID" value="NZ_CP116394.1"/>
</dbReference>
<evidence type="ECO:0000256" key="5">
    <source>
        <dbReference type="ARBA" id="ARBA00022741"/>
    </source>
</evidence>
<evidence type="ECO:0000256" key="8">
    <source>
        <dbReference type="ARBA" id="ARBA00023012"/>
    </source>
</evidence>